<dbReference type="Pfam" id="PF12796">
    <property type="entry name" value="Ank_2"/>
    <property type="match status" value="1"/>
</dbReference>
<evidence type="ECO:0000256" key="3">
    <source>
        <dbReference type="PROSITE-ProRule" id="PRU00023"/>
    </source>
</evidence>
<dbReference type="PROSITE" id="PS50297">
    <property type="entry name" value="ANK_REP_REGION"/>
    <property type="match status" value="1"/>
</dbReference>
<dbReference type="InterPro" id="IPR050745">
    <property type="entry name" value="Multifunctional_regulatory"/>
</dbReference>
<dbReference type="SMART" id="SM00248">
    <property type="entry name" value="ANK"/>
    <property type="match status" value="3"/>
</dbReference>
<dbReference type="PANTHER" id="PTHR24189">
    <property type="entry name" value="MYOTROPHIN"/>
    <property type="match status" value="1"/>
</dbReference>
<accession>A0ABS8NP32</accession>
<feature type="repeat" description="ANK" evidence="3">
    <location>
        <begin position="1"/>
        <end position="31"/>
    </location>
</feature>
<dbReference type="InterPro" id="IPR036770">
    <property type="entry name" value="Ankyrin_rpt-contain_sf"/>
</dbReference>
<comment type="caution">
    <text evidence="5">The sequence shown here is derived from an EMBL/GenBank/DDBJ whole genome shotgun (WGS) entry which is preliminary data.</text>
</comment>
<protein>
    <submittedName>
        <fullName evidence="5">Ankyrin repeat domain-containing protein</fullName>
    </submittedName>
</protein>
<evidence type="ECO:0000256" key="2">
    <source>
        <dbReference type="ARBA" id="ARBA00023043"/>
    </source>
</evidence>
<evidence type="ECO:0000313" key="6">
    <source>
        <dbReference type="Proteomes" id="UP001430306"/>
    </source>
</evidence>
<name>A0ABS8NP32_9BACT</name>
<sequence>MTTLHAAAQQADVDTIRRLLHEGADVNGKDTVGFTPLQRVATAESEVEDVRQVVDAIQLLIAAGANLEDTEPNSGRTALYLAIQFSRTVHPIQALLDAGASMEFEGRLDEYLIENANNDDTQQFLMKLTGRPAPIVLPDPPSARLRKKDWAKAQVVLDQLFERLNKMGIVAEQNCGMTQEDAWSDCAEIFQARKDRGEKLTGICFYTEQDLKRALRYAQLNLGIWGAEEGGYRETVAVGSQVKAAAESLDLPVHWNGQSEYRPMILLSHFRE</sequence>
<keyword evidence="2 3" id="KW-0040">ANK repeat</keyword>
<gene>
    <name evidence="5" type="ORF">LOC71_19925</name>
</gene>
<keyword evidence="6" id="KW-1185">Reference proteome</keyword>
<dbReference type="EMBL" id="JAJKFW010000056">
    <property type="protein sequence ID" value="MCC9644548.1"/>
    <property type="molecule type" value="Genomic_DNA"/>
</dbReference>
<evidence type="ECO:0000259" key="4">
    <source>
        <dbReference type="Pfam" id="PF21831"/>
    </source>
</evidence>
<keyword evidence="1" id="KW-0677">Repeat</keyword>
<dbReference type="Pfam" id="PF21831">
    <property type="entry name" value="DUF6891"/>
    <property type="match status" value="1"/>
</dbReference>
<feature type="domain" description="DUF6891" evidence="4">
    <location>
        <begin position="157"/>
        <end position="262"/>
    </location>
</feature>
<organism evidence="5 6">
    <name type="scientific">Rhodopirellula halodulae</name>
    <dbReference type="NCBI Taxonomy" id="2894198"/>
    <lineage>
        <taxon>Bacteria</taxon>
        <taxon>Pseudomonadati</taxon>
        <taxon>Planctomycetota</taxon>
        <taxon>Planctomycetia</taxon>
        <taxon>Pirellulales</taxon>
        <taxon>Pirellulaceae</taxon>
        <taxon>Rhodopirellula</taxon>
    </lineage>
</organism>
<dbReference type="InterPro" id="IPR002110">
    <property type="entry name" value="Ankyrin_rpt"/>
</dbReference>
<dbReference type="PANTHER" id="PTHR24189:SF50">
    <property type="entry name" value="ANKYRIN REPEAT AND SOCS BOX PROTEIN 2"/>
    <property type="match status" value="1"/>
</dbReference>
<dbReference type="Proteomes" id="UP001430306">
    <property type="component" value="Unassembled WGS sequence"/>
</dbReference>
<dbReference type="RefSeq" id="WP_230276269.1">
    <property type="nucleotide sequence ID" value="NZ_JAJKFW010000056.1"/>
</dbReference>
<reference evidence="5" key="1">
    <citation type="submission" date="2021-11" db="EMBL/GenBank/DDBJ databases">
        <title>Genome sequence.</title>
        <authorList>
            <person name="Sun Q."/>
        </authorList>
    </citation>
    <scope>NUCLEOTIDE SEQUENCE</scope>
    <source>
        <strain evidence="5">JC740</strain>
    </source>
</reference>
<dbReference type="PROSITE" id="PS50088">
    <property type="entry name" value="ANK_REPEAT"/>
    <property type="match status" value="2"/>
</dbReference>
<evidence type="ECO:0000256" key="1">
    <source>
        <dbReference type="ARBA" id="ARBA00022737"/>
    </source>
</evidence>
<dbReference type="Gene3D" id="1.25.40.20">
    <property type="entry name" value="Ankyrin repeat-containing domain"/>
    <property type="match status" value="1"/>
</dbReference>
<feature type="repeat" description="ANK" evidence="3">
    <location>
        <begin position="74"/>
        <end position="107"/>
    </location>
</feature>
<proteinExistence type="predicted"/>
<evidence type="ECO:0000313" key="5">
    <source>
        <dbReference type="EMBL" id="MCC9644548.1"/>
    </source>
</evidence>
<dbReference type="InterPro" id="IPR054186">
    <property type="entry name" value="DUF6891"/>
</dbReference>
<dbReference type="SUPFAM" id="SSF48403">
    <property type="entry name" value="Ankyrin repeat"/>
    <property type="match status" value="1"/>
</dbReference>